<proteinExistence type="predicted"/>
<dbReference type="EMBL" id="ML976676">
    <property type="protein sequence ID" value="KAF1974116.1"/>
    <property type="molecule type" value="Genomic_DNA"/>
</dbReference>
<feature type="compositionally biased region" description="Low complexity" evidence="1">
    <location>
        <begin position="34"/>
        <end position="48"/>
    </location>
</feature>
<gene>
    <name evidence="2" type="ORF">BU23DRAFT_553509</name>
</gene>
<protein>
    <submittedName>
        <fullName evidence="2">Uncharacterized protein</fullName>
    </submittedName>
</protein>
<dbReference type="AlphaFoldDB" id="A0A6A5VGD1"/>
<dbReference type="Proteomes" id="UP000800036">
    <property type="component" value="Unassembled WGS sequence"/>
</dbReference>
<evidence type="ECO:0000313" key="2">
    <source>
        <dbReference type="EMBL" id="KAF1974116.1"/>
    </source>
</evidence>
<evidence type="ECO:0000313" key="3">
    <source>
        <dbReference type="Proteomes" id="UP000800036"/>
    </source>
</evidence>
<sequence length="149" mass="16145">MRTSISKTPQQSSPPTPPGLNNARCIAPARPSQPLAAHPASLSAPLAHTSKMRVRTKSNPGEQIDCTYSSSQENNITVQESLFLCMYAVACDDVSAVRNQKPGKKPRLAAWCDAALGTSLAYRFFSDEGVARRLPPCRTGSPRELMFVL</sequence>
<evidence type="ECO:0000256" key="1">
    <source>
        <dbReference type="SAM" id="MobiDB-lite"/>
    </source>
</evidence>
<name>A0A6A5VGD1_9PLEO</name>
<organism evidence="2 3">
    <name type="scientific">Bimuria novae-zelandiae CBS 107.79</name>
    <dbReference type="NCBI Taxonomy" id="1447943"/>
    <lineage>
        <taxon>Eukaryota</taxon>
        <taxon>Fungi</taxon>
        <taxon>Dikarya</taxon>
        <taxon>Ascomycota</taxon>
        <taxon>Pezizomycotina</taxon>
        <taxon>Dothideomycetes</taxon>
        <taxon>Pleosporomycetidae</taxon>
        <taxon>Pleosporales</taxon>
        <taxon>Massarineae</taxon>
        <taxon>Didymosphaeriaceae</taxon>
        <taxon>Bimuria</taxon>
    </lineage>
</organism>
<keyword evidence="3" id="KW-1185">Reference proteome</keyword>
<reference evidence="2" key="1">
    <citation type="journal article" date="2020" name="Stud. Mycol.">
        <title>101 Dothideomycetes genomes: a test case for predicting lifestyles and emergence of pathogens.</title>
        <authorList>
            <person name="Haridas S."/>
            <person name="Albert R."/>
            <person name="Binder M."/>
            <person name="Bloem J."/>
            <person name="Labutti K."/>
            <person name="Salamov A."/>
            <person name="Andreopoulos B."/>
            <person name="Baker S."/>
            <person name="Barry K."/>
            <person name="Bills G."/>
            <person name="Bluhm B."/>
            <person name="Cannon C."/>
            <person name="Castanera R."/>
            <person name="Culley D."/>
            <person name="Daum C."/>
            <person name="Ezra D."/>
            <person name="Gonzalez J."/>
            <person name="Henrissat B."/>
            <person name="Kuo A."/>
            <person name="Liang C."/>
            <person name="Lipzen A."/>
            <person name="Lutzoni F."/>
            <person name="Magnuson J."/>
            <person name="Mondo S."/>
            <person name="Nolan M."/>
            <person name="Ohm R."/>
            <person name="Pangilinan J."/>
            <person name="Park H.-J."/>
            <person name="Ramirez L."/>
            <person name="Alfaro M."/>
            <person name="Sun H."/>
            <person name="Tritt A."/>
            <person name="Yoshinaga Y."/>
            <person name="Zwiers L.-H."/>
            <person name="Turgeon B."/>
            <person name="Goodwin S."/>
            <person name="Spatafora J."/>
            <person name="Crous P."/>
            <person name="Grigoriev I."/>
        </authorList>
    </citation>
    <scope>NUCLEOTIDE SEQUENCE</scope>
    <source>
        <strain evidence="2">CBS 107.79</strain>
    </source>
</reference>
<feature type="region of interest" description="Disordered" evidence="1">
    <location>
        <begin position="1"/>
        <end position="63"/>
    </location>
</feature>
<accession>A0A6A5VGD1</accession>